<keyword evidence="2" id="KW-0067">ATP-binding</keyword>
<dbReference type="InterPro" id="IPR011545">
    <property type="entry name" value="DEAD/DEAH_box_helicase_dom"/>
</dbReference>
<dbReference type="InterPro" id="IPR027417">
    <property type="entry name" value="P-loop_NTPase"/>
</dbReference>
<dbReference type="Pfam" id="PF00270">
    <property type="entry name" value="DEAD"/>
    <property type="match status" value="1"/>
</dbReference>
<dbReference type="OrthoDB" id="9815222at2"/>
<dbReference type="Proteomes" id="UP000323994">
    <property type="component" value="Unassembled WGS sequence"/>
</dbReference>
<dbReference type="RefSeq" id="WP_139013582.1">
    <property type="nucleotide sequence ID" value="NZ_VBSN01000055.1"/>
</dbReference>
<comment type="caution">
    <text evidence="6">The sequence shown here is derived from an EMBL/GenBank/DDBJ whole genome shotgun (WGS) entry which is preliminary data.</text>
</comment>
<keyword evidence="6" id="KW-0347">Helicase</keyword>
<dbReference type="GO" id="GO:0003676">
    <property type="term" value="F:nucleic acid binding"/>
    <property type="evidence" value="ECO:0007669"/>
    <property type="project" value="InterPro"/>
</dbReference>
<evidence type="ECO:0000256" key="3">
    <source>
        <dbReference type="SAM" id="Coils"/>
    </source>
</evidence>
<keyword evidence="7" id="KW-1185">Reference proteome</keyword>
<feature type="domain" description="Helicase C-terminal" evidence="5">
    <location>
        <begin position="943"/>
        <end position="1103"/>
    </location>
</feature>
<evidence type="ECO:0000259" key="4">
    <source>
        <dbReference type="PROSITE" id="PS51192"/>
    </source>
</evidence>
<dbReference type="SMART" id="SM00490">
    <property type="entry name" value="HELICc"/>
    <property type="match status" value="1"/>
</dbReference>
<evidence type="ECO:0000313" key="7">
    <source>
        <dbReference type="Proteomes" id="UP000323994"/>
    </source>
</evidence>
<evidence type="ECO:0000259" key="5">
    <source>
        <dbReference type="PROSITE" id="PS51194"/>
    </source>
</evidence>
<keyword evidence="6" id="KW-0378">Hydrolase</keyword>
<name>A0A5M8QRX9_9BACT</name>
<feature type="domain" description="Helicase ATP-binding" evidence="4">
    <location>
        <begin position="89"/>
        <end position="296"/>
    </location>
</feature>
<dbReference type="InterPro" id="IPR001650">
    <property type="entry name" value="Helicase_C-like"/>
</dbReference>
<proteinExistence type="predicted"/>
<evidence type="ECO:0000313" key="6">
    <source>
        <dbReference type="EMBL" id="KAA6437981.1"/>
    </source>
</evidence>
<dbReference type="SMART" id="SM00487">
    <property type="entry name" value="DEXDc"/>
    <property type="match status" value="1"/>
</dbReference>
<dbReference type="GO" id="GO:0043138">
    <property type="term" value="F:3'-5' DNA helicase activity"/>
    <property type="evidence" value="ECO:0007669"/>
    <property type="project" value="TreeGrafter"/>
</dbReference>
<dbReference type="PANTHER" id="PTHR47957">
    <property type="entry name" value="ATP-DEPENDENT HELICASE HRQ1"/>
    <property type="match status" value="1"/>
</dbReference>
<dbReference type="Gene3D" id="3.40.50.300">
    <property type="entry name" value="P-loop containing nucleotide triphosphate hydrolases"/>
    <property type="match status" value="2"/>
</dbReference>
<dbReference type="PANTHER" id="PTHR47957:SF3">
    <property type="entry name" value="ATP-DEPENDENT HELICASE HRQ1"/>
    <property type="match status" value="1"/>
</dbReference>
<dbReference type="PROSITE" id="PS51194">
    <property type="entry name" value="HELICASE_CTER"/>
    <property type="match status" value="1"/>
</dbReference>
<dbReference type="EMBL" id="VBSN01000055">
    <property type="protein sequence ID" value="KAA6437981.1"/>
    <property type="molecule type" value="Genomic_DNA"/>
</dbReference>
<dbReference type="GO" id="GO:0036297">
    <property type="term" value="P:interstrand cross-link repair"/>
    <property type="evidence" value="ECO:0007669"/>
    <property type="project" value="TreeGrafter"/>
</dbReference>
<dbReference type="InterPro" id="IPR014001">
    <property type="entry name" value="Helicase_ATP-bd"/>
</dbReference>
<evidence type="ECO:0000256" key="1">
    <source>
        <dbReference type="ARBA" id="ARBA00022741"/>
    </source>
</evidence>
<gene>
    <name evidence="6" type="ORF">FEM33_19010</name>
</gene>
<evidence type="ECO:0000256" key="2">
    <source>
        <dbReference type="ARBA" id="ARBA00022840"/>
    </source>
</evidence>
<dbReference type="InterPro" id="IPR018973">
    <property type="entry name" value="MZB"/>
</dbReference>
<accession>A0A5M8QRX9</accession>
<feature type="coiled-coil region" evidence="3">
    <location>
        <begin position="1190"/>
        <end position="1217"/>
    </location>
</feature>
<protein>
    <submittedName>
        <fullName evidence="6">DEAD/DEAH box helicase</fullName>
    </submittedName>
</protein>
<sequence length="2091" mass="239501">MLSLQQAIEIKESITSYLKATFTFRKKEVAGAFDTFIHHPTQGMFKGPYISLKLRFVKADADAVAQIPLTIKPSWPPYDHQVKSWTRLSTLDKKPEPTIVTTGTGSGKTESFLYPMLDYCYQQQHRAGVKVIILYPMNALATDQAKRLAELIHEDDRLRGKITAGLFIGEGNGPKGQFPKTMGENHIIEHRDTILDSPPDILLTNFKMLDYALMKHNYHKLWLGNFKDASLLQFLVLDELHTYDGAQGTDVANLIRRLKLKLEIPAEQLCAVGTSATIGSGPEAPQLLAEYASKVFGETVTTDAIITENRIDVASFFGEDETLMDFMPLPHKLKDLVHHESESFDNYLQAHIDIWQQDKKQLAQGLIQLKLVKDLVKVANKGKGTRPVEDVVRDLSIANENFRKLAQWDAANEYSPKERILESLLTLIAAAKDIDNPRSPFMYLQVQLWIRELSGVQYTLEQPASFTFRDQIAANSEIAALPPWYCRECNSSGWLGVKPDNRDVFSKDINEVYEKFFARHKNVYFLLPGNELSAEDILATGYVYDDFLQEKIHPVLLHIVAKDEEGFAIQAFRKLKDNKTEHICPCCNNSGTVAIIGTKIPTLSSIAVSQTLATDLDPATDQNRKVLAFTNSVQDAAHQAGFIEGRNYRFTLRASIQKVINELREPQRLDLLSEQFITYWKQHADETGTDPLSGYLYRFFPKDYVGKATPLDYFKAEKYYPHFLKEFDTRIHWEVFAEFGFNSRIGRTLEKTGASSVYFDPDRLAKAVELMQDWLAVNDISQTIHQDDLLRFTNLVLHRARNRGAIDHTFLQKFREDKLGLWDLNWQKDGRHYLNPKFGTRSRLPKLLTNHDSKANLLDTTRAKTTNWFHAYFRKTFQQAKPDPNFVNEFFEQWTQALTNAQLLNKRSAGDQNNYAIVADAIWVKKNVKEYRCSTCEDVIYTNDDDLLIAEGQCLSYRCTGKYSLEPAVSNNYYKAVYNRNRFPRVYAREHTGLLERRERERLEIDFKQRTRFNATNTLIATSTLEMGIDIGTLNTAYNNSVPPLPANFLQRVGRAGRSSGAALVVNFAKNQNHDLYYYTDPMEMMQGEVNTPGCYLEAKDILRRHFTAFCVDSWTSAQPNENAIPTFIRDLKLASRILSDASFFVNRLTHFIETNKVVLTNQFLKQYDRHIAEEVFTEVADALDSGRFYEQLVKVFERIKNELHEIDKRRKELDDTAIILNLAKGDPALEEINREKKNLSGIKKGIAARNTLEHLTNVGILPNYAFPETGVRLNAHVLSSQAEGSDNIALPKDFEIIRPASQAIKELAPENYFYTQGYRFEITGVNIFDWSEPINFHHKRFCSKCDHIELDSMAAKGSCPKCADPSWQAASNVHRYAKLTAVKSFNNAGSATLTDADDDREAQRYLMINHVYLDSKTSEGAWILKDIPFGIEYVKNATITSVNYGRSDANDARKLRINDTEVLTKGFVTCKYCGKSSSATHLITIAKDFHYGYCKHKEIAYQAGQSEVFEEVYFFREVQTEVLKIVLPIQEFNSEADIRMFEAGIDVGLKKYFKGNPGHIRILPYREFNHKTDKFDRFLLLYDTIPGGTGYLEQLFDHKEFSLLLQYGYEAIRDCSCQLTGKDGCYKCIYSYGNQYTRADLSRARAEKWFTQICEKTDAWVLNKEGLSSITNSGKIEESELEERFIKLLTVFADKTAGVSFESKKQDGTVYYELRLKKGDNDALYWVRPQVALGTKDGIAYSTRTDFLIICGNYLVDGVQYKDEVPRIAIYLDGYQYHASETHNVFERDIEIRKAIAKNSQYKSWTLTWKDLDEWQAVLGGDTTVKDEIFSLYKTYFATNYTSKLLGTIKDQQKINYSQGETNVIRLLEQLWHPVISIYQKSWMLYAASWTKNLTDPSFDPDKLDALLAGKLTTDSYLRNNKVKNFDSLIPVQELPQFDFALWKIWVNVYRKTIFNNLDFHKTDSVDKAKWESFWHIFNLFQSDNFVTAQDTDDYNAEANVDLLSEIKDYYHVTLHTLIKQAIQKGWVTAENGAYLDSWMDETGNVLADAELVLVAPKIAIGPYSDESRQAFETAGFTIYTLEQLNDIKL</sequence>
<dbReference type="GO" id="GO:0006289">
    <property type="term" value="P:nucleotide-excision repair"/>
    <property type="evidence" value="ECO:0007669"/>
    <property type="project" value="TreeGrafter"/>
</dbReference>
<keyword evidence="3" id="KW-0175">Coiled coil</keyword>
<dbReference type="Pfam" id="PF00271">
    <property type="entry name" value="Helicase_C"/>
    <property type="match status" value="1"/>
</dbReference>
<keyword evidence="1" id="KW-0547">Nucleotide-binding</keyword>
<organism evidence="6 7">
    <name type="scientific">Dyadobacter flavalbus</name>
    <dbReference type="NCBI Taxonomy" id="2579942"/>
    <lineage>
        <taxon>Bacteria</taxon>
        <taxon>Pseudomonadati</taxon>
        <taxon>Bacteroidota</taxon>
        <taxon>Cytophagia</taxon>
        <taxon>Cytophagales</taxon>
        <taxon>Spirosomataceae</taxon>
        <taxon>Dyadobacter</taxon>
    </lineage>
</organism>
<dbReference type="Pfam" id="PF09369">
    <property type="entry name" value="MZB"/>
    <property type="match status" value="1"/>
</dbReference>
<dbReference type="SUPFAM" id="SSF52540">
    <property type="entry name" value="P-loop containing nucleoside triphosphate hydrolases"/>
    <property type="match status" value="2"/>
</dbReference>
<reference evidence="6 7" key="1">
    <citation type="submission" date="2019-05" db="EMBL/GenBank/DDBJ databases">
        <authorList>
            <person name="Qu J.-H."/>
        </authorList>
    </citation>
    <scope>NUCLEOTIDE SEQUENCE [LARGE SCALE GENOMIC DNA]</scope>
    <source>
        <strain evidence="6 7">NS28</strain>
    </source>
</reference>
<dbReference type="GO" id="GO:0005524">
    <property type="term" value="F:ATP binding"/>
    <property type="evidence" value="ECO:0007669"/>
    <property type="project" value="UniProtKB-KW"/>
</dbReference>
<dbReference type="PROSITE" id="PS51192">
    <property type="entry name" value="HELICASE_ATP_BIND_1"/>
    <property type="match status" value="1"/>
</dbReference>